<feature type="chain" id="PRO_5013380847" description="CopC domain-containing protein" evidence="3">
    <location>
        <begin position="46"/>
        <end position="202"/>
    </location>
</feature>
<feature type="compositionally biased region" description="Pro residues" evidence="1">
    <location>
        <begin position="10"/>
        <end position="20"/>
    </location>
</feature>
<feature type="transmembrane region" description="Helical" evidence="2">
    <location>
        <begin position="165"/>
        <end position="186"/>
    </location>
</feature>
<proteinExistence type="predicted"/>
<feature type="signal peptide" evidence="3">
    <location>
        <begin position="1"/>
        <end position="45"/>
    </location>
</feature>
<dbReference type="PROSITE" id="PS51318">
    <property type="entry name" value="TAT"/>
    <property type="match status" value="1"/>
</dbReference>
<dbReference type="STRING" id="546364.SAMN04489730_0810"/>
<keyword evidence="2" id="KW-0812">Transmembrane</keyword>
<keyword evidence="2" id="KW-1133">Transmembrane helix</keyword>
<evidence type="ECO:0000313" key="4">
    <source>
        <dbReference type="EMBL" id="SFW49117.1"/>
    </source>
</evidence>
<dbReference type="InterPro" id="IPR006311">
    <property type="entry name" value="TAT_signal"/>
</dbReference>
<dbReference type="EMBL" id="FPJG01000006">
    <property type="protein sequence ID" value="SFW49117.1"/>
    <property type="molecule type" value="Genomic_DNA"/>
</dbReference>
<evidence type="ECO:0000256" key="3">
    <source>
        <dbReference type="SAM" id="SignalP"/>
    </source>
</evidence>
<keyword evidence="3" id="KW-0732">Signal</keyword>
<keyword evidence="5" id="KW-1185">Reference proteome</keyword>
<accession>A0A1K1PNW0</accession>
<dbReference type="Proteomes" id="UP000182740">
    <property type="component" value="Unassembled WGS sequence"/>
</dbReference>
<name>A0A1K1PNW0_9PSEU</name>
<reference evidence="5" key="1">
    <citation type="submission" date="2016-11" db="EMBL/GenBank/DDBJ databases">
        <authorList>
            <person name="Varghese N."/>
            <person name="Submissions S."/>
        </authorList>
    </citation>
    <scope>NUCLEOTIDE SEQUENCE [LARGE SCALE GENOMIC DNA]</scope>
    <source>
        <strain evidence="5">DSM 44671</strain>
    </source>
</reference>
<dbReference type="AlphaFoldDB" id="A0A1K1PNW0"/>
<evidence type="ECO:0000313" key="5">
    <source>
        <dbReference type="Proteomes" id="UP000182740"/>
    </source>
</evidence>
<evidence type="ECO:0000256" key="1">
    <source>
        <dbReference type="SAM" id="MobiDB-lite"/>
    </source>
</evidence>
<evidence type="ECO:0008006" key="6">
    <source>
        <dbReference type="Google" id="ProtNLM"/>
    </source>
</evidence>
<evidence type="ECO:0000256" key="2">
    <source>
        <dbReference type="SAM" id="Phobius"/>
    </source>
</evidence>
<gene>
    <name evidence="4" type="ORF">SAMN04489730_0810</name>
</gene>
<feature type="region of interest" description="Disordered" evidence="1">
    <location>
        <begin position="1"/>
        <end position="21"/>
    </location>
</feature>
<sequence length="202" mass="21414">MRKTMSFGAPPRPGATPPGTPTRRIVLALAAVAGLLFATAAPADAYEPVNIVHTEHVQAGPYGLTVGFSTWPLKAMQSLDFTFIPDGGIADKSGTLTMLGPGGAQRRTQPLVRHPRKREVWGLDVRSLPRAGDWTFVFTVNGPAGSGTGQLRALPVQEQPGPPMGLSWAISTLPLIGLVVLVVVAWRRTRSRLRGGELPAIG</sequence>
<keyword evidence="2" id="KW-0472">Membrane</keyword>
<protein>
    <recommendedName>
        <fullName evidence="6">CopC domain-containing protein</fullName>
    </recommendedName>
</protein>
<organism evidence="4 5">
    <name type="scientific">Amycolatopsis australiensis</name>
    <dbReference type="NCBI Taxonomy" id="546364"/>
    <lineage>
        <taxon>Bacteria</taxon>
        <taxon>Bacillati</taxon>
        <taxon>Actinomycetota</taxon>
        <taxon>Actinomycetes</taxon>
        <taxon>Pseudonocardiales</taxon>
        <taxon>Pseudonocardiaceae</taxon>
        <taxon>Amycolatopsis</taxon>
    </lineage>
</organism>